<gene>
    <name evidence="2" type="ORF">EDE15_2639</name>
</gene>
<feature type="transmembrane region" description="Helical" evidence="1">
    <location>
        <begin position="41"/>
        <end position="60"/>
    </location>
</feature>
<dbReference type="RefSeq" id="WP_125485637.1">
    <property type="nucleotide sequence ID" value="NZ_RSDW01000001.1"/>
</dbReference>
<protein>
    <submittedName>
        <fullName evidence="2">Uncharacterized protein</fullName>
    </submittedName>
</protein>
<evidence type="ECO:0000256" key="1">
    <source>
        <dbReference type="SAM" id="Phobius"/>
    </source>
</evidence>
<proteinExistence type="predicted"/>
<dbReference type="OrthoDB" id="118744at2"/>
<keyword evidence="1" id="KW-0472">Membrane</keyword>
<dbReference type="EMBL" id="RSDW01000001">
    <property type="protein sequence ID" value="RSL17111.1"/>
    <property type="molecule type" value="Genomic_DNA"/>
</dbReference>
<comment type="caution">
    <text evidence="2">The sequence shown here is derived from an EMBL/GenBank/DDBJ whole genome shotgun (WGS) entry which is preliminary data.</text>
</comment>
<accession>A0A3R9PSR9</accession>
<keyword evidence="1" id="KW-1133">Transmembrane helix</keyword>
<dbReference type="Proteomes" id="UP000269669">
    <property type="component" value="Unassembled WGS sequence"/>
</dbReference>
<keyword evidence="3" id="KW-1185">Reference proteome</keyword>
<reference evidence="2 3" key="1">
    <citation type="submission" date="2018-12" db="EMBL/GenBank/DDBJ databases">
        <title>Sequencing of bacterial isolates from soil warming experiment in Harvard Forest, Massachusetts, USA.</title>
        <authorList>
            <person name="Deangelis K."/>
        </authorList>
    </citation>
    <scope>NUCLEOTIDE SEQUENCE [LARGE SCALE GENOMIC DNA]</scope>
    <source>
        <strain evidence="2 3">EB153</strain>
    </source>
</reference>
<evidence type="ECO:0000313" key="3">
    <source>
        <dbReference type="Proteomes" id="UP000269669"/>
    </source>
</evidence>
<keyword evidence="1" id="KW-0812">Transmembrane</keyword>
<dbReference type="Pfam" id="PF20337">
    <property type="entry name" value="DUF6632"/>
    <property type="match status" value="1"/>
</dbReference>
<evidence type="ECO:0000313" key="2">
    <source>
        <dbReference type="EMBL" id="RSL17111.1"/>
    </source>
</evidence>
<dbReference type="AlphaFoldDB" id="A0A3R9PSR9"/>
<sequence>MKRERALQIVLVLAGLFYSFWGYILFDALWRSKWLIQNDDVLPMFVSLNFVLGVFLLLAVKQPARHRSLIAYGAWSSLAHAATMTIQSAEAWAHGMHRKDSPQDIVIIGVVGVALLALLPAKQPAPAGPVPISEPRLA</sequence>
<feature type="transmembrane region" description="Helical" evidence="1">
    <location>
        <begin position="7"/>
        <end position="26"/>
    </location>
</feature>
<feature type="transmembrane region" description="Helical" evidence="1">
    <location>
        <begin position="105"/>
        <end position="121"/>
    </location>
</feature>
<organism evidence="2 3">
    <name type="scientific">Edaphobacter aggregans</name>
    <dbReference type="NCBI Taxonomy" id="570835"/>
    <lineage>
        <taxon>Bacteria</taxon>
        <taxon>Pseudomonadati</taxon>
        <taxon>Acidobacteriota</taxon>
        <taxon>Terriglobia</taxon>
        <taxon>Terriglobales</taxon>
        <taxon>Acidobacteriaceae</taxon>
        <taxon>Edaphobacter</taxon>
    </lineage>
</organism>
<dbReference type="InterPro" id="IPR046572">
    <property type="entry name" value="DUF6632"/>
</dbReference>
<name>A0A3R9PSR9_9BACT</name>